<evidence type="ECO:0000256" key="2">
    <source>
        <dbReference type="ARBA" id="ARBA00004123"/>
    </source>
</evidence>
<dbReference type="EMBL" id="KV454538">
    <property type="protein sequence ID" value="ODV69694.1"/>
    <property type="molecule type" value="Genomic_DNA"/>
</dbReference>
<dbReference type="GO" id="GO:0008821">
    <property type="term" value="F:crossover junction DNA endonuclease activity"/>
    <property type="evidence" value="ECO:0007669"/>
    <property type="project" value="TreeGrafter"/>
</dbReference>
<dbReference type="GO" id="GO:0005634">
    <property type="term" value="C:nucleus"/>
    <property type="evidence" value="ECO:0007669"/>
    <property type="project" value="UniProtKB-SubCell"/>
</dbReference>
<protein>
    <recommendedName>
        <fullName evidence="14">ERCC4 domain-containing protein</fullName>
    </recommendedName>
</protein>
<dbReference type="PANTHER" id="PTHR21077">
    <property type="entry name" value="EME1 PROTEIN"/>
    <property type="match status" value="1"/>
</dbReference>
<dbReference type="GeneID" id="30992646"/>
<dbReference type="RefSeq" id="XP_020078761.1">
    <property type="nucleotide sequence ID" value="XM_020218096.1"/>
</dbReference>
<evidence type="ECO:0000256" key="5">
    <source>
        <dbReference type="ARBA" id="ARBA00022723"/>
    </source>
</evidence>
<keyword evidence="12" id="KW-0539">Nucleus</keyword>
<keyword evidence="9" id="KW-0460">Magnesium</keyword>
<comment type="similarity">
    <text evidence="3">Belongs to the EME1/MMS4 family.</text>
</comment>
<evidence type="ECO:0000256" key="3">
    <source>
        <dbReference type="ARBA" id="ARBA00005313"/>
    </source>
</evidence>
<dbReference type="Proteomes" id="UP000095085">
    <property type="component" value="Unassembled WGS sequence"/>
</dbReference>
<keyword evidence="5" id="KW-0479">Metal-binding</keyword>
<sequence>MARGKIVDTSNLPKYSAKDLNRVNKVTRTKEELLKEMIVNIPLTLYEQKFKKEYCHEQLTNRLGEVRHNYDNVPFISWKRRVEADYDSNKDIFIPCETKEIVESIGVMYYKAEEIIDMIQNDNFGRDLAKCENRLRQEGATKEIHIILIIEGYDQYLNKLKNFAEREYKKAVMNRLNEGGNSKYTPKENDRLNVSQVEYMINELQVNYEVNVFPIRGNAEAIDWLVSFSYTISQALYDKYERNESIANLGRVKSGNDPRLTFIESIRQFKFMTQAKSEEVYGIYRSVTDIYKRYCTHESLGTINGKNLVPPTSDNAMRKVFTATNANDIVND</sequence>
<evidence type="ECO:0000256" key="7">
    <source>
        <dbReference type="ARBA" id="ARBA00022763"/>
    </source>
</evidence>
<gene>
    <name evidence="15" type="ORF">HYPBUDRAFT_101100</name>
</gene>
<evidence type="ECO:0000256" key="1">
    <source>
        <dbReference type="ARBA" id="ARBA00001946"/>
    </source>
</evidence>
<evidence type="ECO:0000256" key="13">
    <source>
        <dbReference type="ARBA" id="ARBA00023254"/>
    </source>
</evidence>
<dbReference type="Pfam" id="PF02732">
    <property type="entry name" value="ERCC4"/>
    <property type="match status" value="1"/>
</dbReference>
<evidence type="ECO:0000256" key="8">
    <source>
        <dbReference type="ARBA" id="ARBA00022801"/>
    </source>
</evidence>
<organism evidence="15 16">
    <name type="scientific">Hyphopichia burtonii NRRL Y-1933</name>
    <dbReference type="NCBI Taxonomy" id="984485"/>
    <lineage>
        <taxon>Eukaryota</taxon>
        <taxon>Fungi</taxon>
        <taxon>Dikarya</taxon>
        <taxon>Ascomycota</taxon>
        <taxon>Saccharomycotina</taxon>
        <taxon>Pichiomycetes</taxon>
        <taxon>Debaryomycetaceae</taxon>
        <taxon>Hyphopichia</taxon>
    </lineage>
</organism>
<dbReference type="SMART" id="SM00891">
    <property type="entry name" value="ERCC4"/>
    <property type="match status" value="1"/>
</dbReference>
<proteinExistence type="inferred from homology"/>
<dbReference type="GO" id="GO:0003677">
    <property type="term" value="F:DNA binding"/>
    <property type="evidence" value="ECO:0007669"/>
    <property type="project" value="InterPro"/>
</dbReference>
<evidence type="ECO:0000313" key="16">
    <source>
        <dbReference type="Proteomes" id="UP000095085"/>
    </source>
</evidence>
<evidence type="ECO:0000256" key="10">
    <source>
        <dbReference type="ARBA" id="ARBA00023172"/>
    </source>
</evidence>
<name>A0A1E4RQX6_9ASCO</name>
<keyword evidence="8" id="KW-0378">Hydrolase</keyword>
<dbReference type="GO" id="GO:0031573">
    <property type="term" value="P:mitotic intra-S DNA damage checkpoint signaling"/>
    <property type="evidence" value="ECO:0007669"/>
    <property type="project" value="TreeGrafter"/>
</dbReference>
<dbReference type="GO" id="GO:0006302">
    <property type="term" value="P:double-strand break repair"/>
    <property type="evidence" value="ECO:0007669"/>
    <property type="project" value="TreeGrafter"/>
</dbReference>
<evidence type="ECO:0000256" key="6">
    <source>
        <dbReference type="ARBA" id="ARBA00022759"/>
    </source>
</evidence>
<dbReference type="GO" id="GO:0048476">
    <property type="term" value="C:Holliday junction resolvase complex"/>
    <property type="evidence" value="ECO:0007669"/>
    <property type="project" value="InterPro"/>
</dbReference>
<keyword evidence="11" id="KW-0234">DNA repair</keyword>
<dbReference type="InterPro" id="IPR033310">
    <property type="entry name" value="Mms4/EME1/EME2"/>
</dbReference>
<evidence type="ECO:0000256" key="9">
    <source>
        <dbReference type="ARBA" id="ARBA00022842"/>
    </source>
</evidence>
<dbReference type="AlphaFoldDB" id="A0A1E4RQX6"/>
<dbReference type="GO" id="GO:0046872">
    <property type="term" value="F:metal ion binding"/>
    <property type="evidence" value="ECO:0007669"/>
    <property type="project" value="UniProtKB-KW"/>
</dbReference>
<keyword evidence="10" id="KW-0233">DNA recombination</keyword>
<dbReference type="InterPro" id="IPR006166">
    <property type="entry name" value="ERCC4_domain"/>
</dbReference>
<keyword evidence="13" id="KW-0469">Meiosis</keyword>
<keyword evidence="4" id="KW-0540">Nuclease</keyword>
<dbReference type="STRING" id="984485.A0A1E4RQX6"/>
<dbReference type="Gene3D" id="3.40.50.10130">
    <property type="match status" value="1"/>
</dbReference>
<dbReference type="GO" id="GO:0031297">
    <property type="term" value="P:replication fork processing"/>
    <property type="evidence" value="ECO:0007669"/>
    <property type="project" value="TreeGrafter"/>
</dbReference>
<comment type="cofactor">
    <cofactor evidence="1">
        <name>Mg(2+)</name>
        <dbReference type="ChEBI" id="CHEBI:18420"/>
    </cofactor>
</comment>
<dbReference type="PANTHER" id="PTHR21077:SF5">
    <property type="entry name" value="CROSSOVER JUNCTION ENDONUCLEASE MMS4"/>
    <property type="match status" value="1"/>
</dbReference>
<dbReference type="OrthoDB" id="343092at2759"/>
<evidence type="ECO:0000259" key="14">
    <source>
        <dbReference type="SMART" id="SM00891"/>
    </source>
</evidence>
<keyword evidence="7" id="KW-0227">DNA damage</keyword>
<evidence type="ECO:0000256" key="12">
    <source>
        <dbReference type="ARBA" id="ARBA00023242"/>
    </source>
</evidence>
<reference evidence="16" key="1">
    <citation type="submission" date="2016-05" db="EMBL/GenBank/DDBJ databases">
        <title>Comparative genomics of biotechnologically important yeasts.</title>
        <authorList>
            <consortium name="DOE Joint Genome Institute"/>
            <person name="Riley R."/>
            <person name="Haridas S."/>
            <person name="Wolfe K.H."/>
            <person name="Lopes M.R."/>
            <person name="Hittinger C.T."/>
            <person name="Goker M."/>
            <person name="Salamov A."/>
            <person name="Wisecaver J."/>
            <person name="Long T.M."/>
            <person name="Aerts A.L."/>
            <person name="Barry K."/>
            <person name="Choi C."/>
            <person name="Clum A."/>
            <person name="Coughlan A.Y."/>
            <person name="Deshpande S."/>
            <person name="Douglass A.P."/>
            <person name="Hanson S.J."/>
            <person name="Klenk H.-P."/>
            <person name="Labutti K."/>
            <person name="Lapidus A."/>
            <person name="Lindquist E."/>
            <person name="Lipzen A."/>
            <person name="Meier-Kolthoff J.P."/>
            <person name="Ohm R.A."/>
            <person name="Otillar R.P."/>
            <person name="Pangilinan J."/>
            <person name="Peng Y."/>
            <person name="Rokas A."/>
            <person name="Rosa C.A."/>
            <person name="Scheuner C."/>
            <person name="Sibirny A.A."/>
            <person name="Slot J.C."/>
            <person name="Stielow J.B."/>
            <person name="Sun H."/>
            <person name="Kurtzman C.P."/>
            <person name="Blackwell M."/>
            <person name="Grigoriev I.V."/>
            <person name="Jeffries T.W."/>
        </authorList>
    </citation>
    <scope>NUCLEOTIDE SEQUENCE [LARGE SCALE GENOMIC DNA]</scope>
    <source>
        <strain evidence="16">NRRL Y-1933</strain>
    </source>
</reference>
<accession>A0A1E4RQX6</accession>
<dbReference type="GO" id="GO:0000712">
    <property type="term" value="P:resolution of meiotic recombination intermediates"/>
    <property type="evidence" value="ECO:0007669"/>
    <property type="project" value="TreeGrafter"/>
</dbReference>
<keyword evidence="16" id="KW-1185">Reference proteome</keyword>
<keyword evidence="6" id="KW-0255">Endonuclease</keyword>
<feature type="domain" description="ERCC4" evidence="14">
    <location>
        <begin position="36"/>
        <end position="295"/>
    </location>
</feature>
<comment type="subcellular location">
    <subcellularLocation>
        <location evidence="2">Nucleus</location>
    </subcellularLocation>
</comment>
<evidence type="ECO:0000256" key="11">
    <source>
        <dbReference type="ARBA" id="ARBA00023204"/>
    </source>
</evidence>
<evidence type="ECO:0000256" key="4">
    <source>
        <dbReference type="ARBA" id="ARBA00022722"/>
    </source>
</evidence>
<evidence type="ECO:0000313" key="15">
    <source>
        <dbReference type="EMBL" id="ODV69694.1"/>
    </source>
</evidence>